<comment type="caution">
    <text evidence="2">The sequence shown here is derived from an EMBL/GenBank/DDBJ whole genome shotgun (WGS) entry which is preliminary data.</text>
</comment>
<dbReference type="InterPro" id="IPR028992">
    <property type="entry name" value="Hedgehog/Intein_dom"/>
</dbReference>
<dbReference type="InterPro" id="IPR036844">
    <property type="entry name" value="Hint_dom_sf"/>
</dbReference>
<reference evidence="2 3" key="1">
    <citation type="submission" date="2020-08" db="EMBL/GenBank/DDBJ databases">
        <title>Genomic Encyclopedia of Type Strains, Phase IV (KMG-IV): sequencing the most valuable type-strain genomes for metagenomic binning, comparative biology and taxonomic classification.</title>
        <authorList>
            <person name="Goeker M."/>
        </authorList>
    </citation>
    <scope>NUCLEOTIDE SEQUENCE [LARGE SCALE GENOMIC DNA]</scope>
    <source>
        <strain evidence="2 3">DSM 103336</strain>
    </source>
</reference>
<dbReference type="EMBL" id="JACIJR010000006">
    <property type="protein sequence ID" value="MBB5730071.1"/>
    <property type="molecule type" value="Genomic_DNA"/>
</dbReference>
<dbReference type="InterPro" id="IPR012332">
    <property type="entry name" value="Autotransporter_pectin_lyase_C"/>
</dbReference>
<proteinExistence type="predicted"/>
<accession>A0A7W9BTY5</accession>
<dbReference type="OrthoDB" id="6305173at2"/>
<sequence>MTETIVGDGQSAPSSLILNNGDILRLIGPDQSLNNGPYASFVTVNSGGVMTVDYGRVDGNSINVGGEYFLNAGSTDFGTIIRGGIEHIAAGASATNGFIQDGGIQYVSGSVRDMFVASGGKMVITEAGYDGASPVAGAAPDTTYMQAITVGFGGDLRLVSGRPDSITLQQGGTITIPSIRYDASVTLSNDVDKGLLQVQGSSTYPIQVSLVNANTTRFIVYGNAAGETVVSAEAVPVCFCRGTAISTPDGLRSVEDIAIGDLVTTAAGDAKPVVWIGGGSAPARGDARPVIVRRDAFAMGVPMRDLRVTRGHSFLFGRVLIPIGELINGRSILWDEDADRVDYHHLELADHDILLAEGAPAESYRNDGNRDAFCFADGCLNETVAMPPCAPIVSEGPAVDAVWRSLADRAGADDRVVTDDPDLHLMVDDVRVDPCMIDGNFYGFRVGAGTGDIRIGSRHAVPAFTRSARDFRQLGVALRGFLVRDASGETQVAAATPDWGSGFHAVEEGAFRWTNGAAMLPKRHHARHGEMEVVLNVHCFAQYPA</sequence>
<dbReference type="Gene3D" id="2.160.20.20">
    <property type="match status" value="1"/>
</dbReference>
<dbReference type="Pfam" id="PF13403">
    <property type="entry name" value="Hint_2"/>
    <property type="match status" value="1"/>
</dbReference>
<evidence type="ECO:0000313" key="2">
    <source>
        <dbReference type="EMBL" id="MBB5730071.1"/>
    </source>
</evidence>
<evidence type="ECO:0000259" key="1">
    <source>
        <dbReference type="Pfam" id="PF13403"/>
    </source>
</evidence>
<evidence type="ECO:0000313" key="3">
    <source>
        <dbReference type="Proteomes" id="UP000546701"/>
    </source>
</evidence>
<gene>
    <name evidence="2" type="ORF">FHS99_002569</name>
</gene>
<dbReference type="SUPFAM" id="SSF51294">
    <property type="entry name" value="Hedgehog/intein (Hint) domain"/>
    <property type="match status" value="1"/>
</dbReference>
<organism evidence="2 3">
    <name type="scientific">Sphingomonas prati</name>
    <dbReference type="NCBI Taxonomy" id="1843237"/>
    <lineage>
        <taxon>Bacteria</taxon>
        <taxon>Pseudomonadati</taxon>
        <taxon>Pseudomonadota</taxon>
        <taxon>Alphaproteobacteria</taxon>
        <taxon>Sphingomonadales</taxon>
        <taxon>Sphingomonadaceae</taxon>
        <taxon>Sphingomonas</taxon>
    </lineage>
</organism>
<dbReference type="RefSeq" id="WP_157176417.1">
    <property type="nucleotide sequence ID" value="NZ_BMJP01000004.1"/>
</dbReference>
<dbReference type="Proteomes" id="UP000546701">
    <property type="component" value="Unassembled WGS sequence"/>
</dbReference>
<keyword evidence="3" id="KW-1185">Reference proteome</keyword>
<protein>
    <submittedName>
        <fullName evidence="2">Autotransporter passenger strand-loop-strand repeat protein</fullName>
    </submittedName>
</protein>
<feature type="domain" description="Hedgehog/Intein (Hint)" evidence="1">
    <location>
        <begin position="237"/>
        <end position="366"/>
    </location>
</feature>
<dbReference type="AlphaFoldDB" id="A0A7W9BTY5"/>
<name>A0A7W9BTY5_9SPHN</name>